<evidence type="ECO:0000256" key="1">
    <source>
        <dbReference type="SAM" id="MobiDB-lite"/>
    </source>
</evidence>
<keyword evidence="3" id="KW-1185">Reference proteome</keyword>
<dbReference type="AlphaFoldDB" id="A0AAN6IGL8"/>
<proteinExistence type="predicted"/>
<dbReference type="Proteomes" id="UP001203852">
    <property type="component" value="Unassembled WGS sequence"/>
</dbReference>
<evidence type="ECO:0000313" key="3">
    <source>
        <dbReference type="Proteomes" id="UP001203852"/>
    </source>
</evidence>
<protein>
    <submittedName>
        <fullName evidence="2">Uncharacterized protein</fullName>
    </submittedName>
</protein>
<dbReference type="EMBL" id="MU404351">
    <property type="protein sequence ID" value="KAI1616793.1"/>
    <property type="molecule type" value="Genomic_DNA"/>
</dbReference>
<comment type="caution">
    <text evidence="2">The sequence shown here is derived from an EMBL/GenBank/DDBJ whole genome shotgun (WGS) entry which is preliminary data.</text>
</comment>
<sequence>MFDLIKRKSKSSARRQCQESQRERKIVFCDFGFHGRAANNGWEFTYVDEVDFDPAVDLRNYKWTPPDRCVDTLSTFAASQLRKNLRSSKGWRFVGVIEDGDRRPLPIQRRERNPRTMLLFERDVPCPCDGTQHSVRKSSISKSSNVYDSKFIEYGHDDILTTKMARLDCSGGSFSSTSSDGHDPPPSYRSRLSTLAVLPEQHAT</sequence>
<accession>A0AAN6IGL8</accession>
<gene>
    <name evidence="2" type="ORF">EDD36DRAFT_146551</name>
</gene>
<reference evidence="2" key="1">
    <citation type="journal article" date="2022" name="bioRxiv">
        <title>Deciphering the potential niche of two novel black yeast fungi from a biological soil crust based on their genomes, phenotypes, and melanin regulation.</title>
        <authorList>
            <consortium name="DOE Joint Genome Institute"/>
            <person name="Carr E.C."/>
            <person name="Barton Q."/>
            <person name="Grambo S."/>
            <person name="Sullivan M."/>
            <person name="Renfro C.M."/>
            <person name="Kuo A."/>
            <person name="Pangilinan J."/>
            <person name="Lipzen A."/>
            <person name="Keymanesh K."/>
            <person name="Savage E."/>
            <person name="Barry K."/>
            <person name="Grigoriev I.V."/>
            <person name="Riekhof W.R."/>
            <person name="Harris S.S."/>
        </authorList>
    </citation>
    <scope>NUCLEOTIDE SEQUENCE</scope>
    <source>
        <strain evidence="2">JF 03-4F</strain>
    </source>
</reference>
<organism evidence="2 3">
    <name type="scientific">Exophiala viscosa</name>
    <dbReference type="NCBI Taxonomy" id="2486360"/>
    <lineage>
        <taxon>Eukaryota</taxon>
        <taxon>Fungi</taxon>
        <taxon>Dikarya</taxon>
        <taxon>Ascomycota</taxon>
        <taxon>Pezizomycotina</taxon>
        <taxon>Eurotiomycetes</taxon>
        <taxon>Chaetothyriomycetidae</taxon>
        <taxon>Chaetothyriales</taxon>
        <taxon>Herpotrichiellaceae</taxon>
        <taxon>Exophiala</taxon>
    </lineage>
</organism>
<evidence type="ECO:0000313" key="2">
    <source>
        <dbReference type="EMBL" id="KAI1616793.1"/>
    </source>
</evidence>
<name>A0AAN6IGL8_9EURO</name>
<feature type="region of interest" description="Disordered" evidence="1">
    <location>
        <begin position="171"/>
        <end position="190"/>
    </location>
</feature>